<evidence type="ECO:0000256" key="4">
    <source>
        <dbReference type="ARBA" id="ARBA00022656"/>
    </source>
</evidence>
<dbReference type="Gene3D" id="3.30.720.50">
    <property type="match status" value="1"/>
</dbReference>
<keyword evidence="3" id="KW-0964">Secreted</keyword>
<evidence type="ECO:0000256" key="5">
    <source>
        <dbReference type="ARBA" id="ARBA00022676"/>
    </source>
</evidence>
<comment type="subcellular location">
    <subcellularLocation>
        <location evidence="1">Secreted</location>
    </subcellularLocation>
</comment>
<dbReference type="SUPFAM" id="SSF56399">
    <property type="entry name" value="ADP-ribosylation"/>
    <property type="match status" value="1"/>
</dbReference>
<dbReference type="SMART" id="SM00678">
    <property type="entry name" value="WWE"/>
    <property type="match status" value="1"/>
</dbReference>
<dbReference type="EC" id="2.4.2.31" evidence="10"/>
<organism evidence="12 14">
    <name type="scientific">Didymodactylos carnosus</name>
    <dbReference type="NCBI Taxonomy" id="1234261"/>
    <lineage>
        <taxon>Eukaryota</taxon>
        <taxon>Metazoa</taxon>
        <taxon>Spiralia</taxon>
        <taxon>Gnathifera</taxon>
        <taxon>Rotifera</taxon>
        <taxon>Eurotatoria</taxon>
        <taxon>Bdelloidea</taxon>
        <taxon>Philodinida</taxon>
        <taxon>Philodinidae</taxon>
        <taxon>Didymodactylos</taxon>
    </lineage>
</organism>
<dbReference type="GO" id="GO:0016779">
    <property type="term" value="F:nucleotidyltransferase activity"/>
    <property type="evidence" value="ECO:0007669"/>
    <property type="project" value="UniProtKB-KW"/>
</dbReference>
<protein>
    <recommendedName>
        <fullName evidence="10">NAD(P)(+)--arginine ADP-ribosyltransferase</fullName>
        <ecNumber evidence="10">2.4.2.31</ecNumber>
    </recommendedName>
    <alternativeName>
        <fullName evidence="10">Mono(ADP-ribosyl)transferase</fullName>
    </alternativeName>
</protein>
<evidence type="ECO:0000313" key="13">
    <source>
        <dbReference type="EMBL" id="CAF4109233.1"/>
    </source>
</evidence>
<reference evidence="12" key="1">
    <citation type="submission" date="2021-02" db="EMBL/GenBank/DDBJ databases">
        <authorList>
            <person name="Nowell W R."/>
        </authorList>
    </citation>
    <scope>NUCLEOTIDE SEQUENCE</scope>
</reference>
<accession>A0A815DCK5</accession>
<evidence type="ECO:0000256" key="2">
    <source>
        <dbReference type="ARBA" id="ARBA00009558"/>
    </source>
</evidence>
<dbReference type="InterPro" id="IPR000768">
    <property type="entry name" value="ART"/>
</dbReference>
<evidence type="ECO:0000256" key="10">
    <source>
        <dbReference type="RuleBase" id="RU361228"/>
    </source>
</evidence>
<evidence type="ECO:0000256" key="7">
    <source>
        <dbReference type="ARBA" id="ARBA00022695"/>
    </source>
</evidence>
<dbReference type="InterPro" id="IPR018123">
    <property type="entry name" value="WWE-dom_subgr"/>
</dbReference>
<evidence type="ECO:0000256" key="1">
    <source>
        <dbReference type="ARBA" id="ARBA00004613"/>
    </source>
</evidence>
<dbReference type="SUPFAM" id="SSF117839">
    <property type="entry name" value="WWE domain"/>
    <property type="match status" value="1"/>
</dbReference>
<proteinExistence type="inferred from homology"/>
<evidence type="ECO:0000256" key="9">
    <source>
        <dbReference type="ARBA" id="ARBA00047597"/>
    </source>
</evidence>
<dbReference type="Pfam" id="PF01129">
    <property type="entry name" value="ART"/>
    <property type="match status" value="1"/>
</dbReference>
<dbReference type="PROSITE" id="PS51996">
    <property type="entry name" value="TR_MART"/>
    <property type="match status" value="1"/>
</dbReference>
<keyword evidence="14" id="KW-1185">Reference proteome</keyword>
<dbReference type="Proteomes" id="UP000681722">
    <property type="component" value="Unassembled WGS sequence"/>
</dbReference>
<dbReference type="AlphaFoldDB" id="A0A815DCK5"/>
<dbReference type="EMBL" id="CAJOBC010034816">
    <property type="protein sequence ID" value="CAF4109233.1"/>
    <property type="molecule type" value="Genomic_DNA"/>
</dbReference>
<dbReference type="GO" id="GO:0003950">
    <property type="term" value="F:NAD+ poly-ADP-ribosyltransferase activity"/>
    <property type="evidence" value="ECO:0007669"/>
    <property type="project" value="TreeGrafter"/>
</dbReference>
<name>A0A815DCK5_9BILA</name>
<keyword evidence="10" id="KW-0521">NADP</keyword>
<dbReference type="Gene3D" id="3.90.176.10">
    <property type="entry name" value="Toxin ADP-ribosyltransferase, Chain A, domain 1"/>
    <property type="match status" value="1"/>
</dbReference>
<evidence type="ECO:0000256" key="3">
    <source>
        <dbReference type="ARBA" id="ARBA00022525"/>
    </source>
</evidence>
<dbReference type="GO" id="GO:0106274">
    <property type="term" value="F:NAD+-protein-arginine ADP-ribosyltransferase activity"/>
    <property type="evidence" value="ECO:0007669"/>
    <property type="project" value="UniProtKB-EC"/>
</dbReference>
<dbReference type="PROSITE" id="PS50918">
    <property type="entry name" value="WWE"/>
    <property type="match status" value="1"/>
</dbReference>
<evidence type="ECO:0000256" key="6">
    <source>
        <dbReference type="ARBA" id="ARBA00022679"/>
    </source>
</evidence>
<evidence type="ECO:0000313" key="14">
    <source>
        <dbReference type="Proteomes" id="UP000663829"/>
    </source>
</evidence>
<comment type="caution">
    <text evidence="12">The sequence shown here is derived from an EMBL/GenBank/DDBJ whole genome shotgun (WGS) entry which is preliminary data.</text>
</comment>
<dbReference type="InterPro" id="IPR004170">
    <property type="entry name" value="WWE_dom"/>
</dbReference>
<dbReference type="GO" id="GO:0008270">
    <property type="term" value="F:zinc ion binding"/>
    <property type="evidence" value="ECO:0007669"/>
    <property type="project" value="InterPro"/>
</dbReference>
<dbReference type="PANTHER" id="PTHR10339:SF25">
    <property type="entry name" value="SECRETED EXOENZYME S"/>
    <property type="match status" value="1"/>
</dbReference>
<dbReference type="GO" id="GO:0090729">
    <property type="term" value="F:toxin activity"/>
    <property type="evidence" value="ECO:0007669"/>
    <property type="project" value="UniProtKB-KW"/>
</dbReference>
<dbReference type="InterPro" id="IPR037197">
    <property type="entry name" value="WWE_dom_sf"/>
</dbReference>
<dbReference type="OrthoDB" id="423533at2759"/>
<dbReference type="PANTHER" id="PTHR10339">
    <property type="entry name" value="ADP-RIBOSYLTRANSFERASE"/>
    <property type="match status" value="1"/>
</dbReference>
<dbReference type="InterPro" id="IPR050999">
    <property type="entry name" value="ADP-ribosyltransferase_ARG"/>
</dbReference>
<gene>
    <name evidence="12" type="ORF">GPM918_LOCUS28250</name>
    <name evidence="13" type="ORF">SRO942_LOCUS28732</name>
</gene>
<dbReference type="Pfam" id="PF02825">
    <property type="entry name" value="WWE"/>
    <property type="match status" value="1"/>
</dbReference>
<evidence type="ECO:0000259" key="11">
    <source>
        <dbReference type="PROSITE" id="PS50918"/>
    </source>
</evidence>
<feature type="domain" description="WWE" evidence="11">
    <location>
        <begin position="4"/>
        <end position="84"/>
    </location>
</feature>
<dbReference type="EMBL" id="CAJNOQ010012245">
    <property type="protein sequence ID" value="CAF1295414.1"/>
    <property type="molecule type" value="Genomic_DNA"/>
</dbReference>
<dbReference type="GO" id="GO:0005576">
    <property type="term" value="C:extracellular region"/>
    <property type="evidence" value="ECO:0007669"/>
    <property type="project" value="UniProtKB-SubCell"/>
</dbReference>
<keyword evidence="6 10" id="KW-0808">Transferase</keyword>
<comment type="catalytic activity">
    <reaction evidence="9 10">
        <text>L-arginyl-[protein] + NAD(+) = N(omega)-(ADP-D-ribosyl)-L-arginyl-[protein] + nicotinamide + H(+)</text>
        <dbReference type="Rhea" id="RHEA:19149"/>
        <dbReference type="Rhea" id="RHEA-COMP:10532"/>
        <dbReference type="Rhea" id="RHEA-COMP:15087"/>
        <dbReference type="ChEBI" id="CHEBI:15378"/>
        <dbReference type="ChEBI" id="CHEBI:17154"/>
        <dbReference type="ChEBI" id="CHEBI:29965"/>
        <dbReference type="ChEBI" id="CHEBI:57540"/>
        <dbReference type="ChEBI" id="CHEBI:142554"/>
        <dbReference type="EC" id="2.4.2.31"/>
    </reaction>
</comment>
<keyword evidence="7" id="KW-0548">Nucleotidyltransferase</keyword>
<evidence type="ECO:0000256" key="8">
    <source>
        <dbReference type="ARBA" id="ARBA00023026"/>
    </source>
</evidence>
<keyword evidence="8" id="KW-0843">Virulence</keyword>
<comment type="similarity">
    <text evidence="2 10">Belongs to the Arg-specific ADP-ribosyltransferase family.</text>
</comment>
<evidence type="ECO:0000313" key="12">
    <source>
        <dbReference type="EMBL" id="CAF1295414.1"/>
    </source>
</evidence>
<sequence length="350" mass="40287">MACCTVVLQEQRKKSILWVWKSNIAPLDLSVGEWTAYADVENEIIEEAYQRNESEAILDDFYINFKRLLQISNTNEVEQRPVKRITRDENEKKVRENRFSPITNSSVKAFADDGSTFDYVDKVEEKFKSFYQFGEELCRLKFIEAAAHGLLTEGKRASKEREGEWMAQQLFNVKEGTAEELYPVCARLYSMDSFLYRKMNELMRLITDYNGDGKTVVNDSISTFGPFIYLLASFYPPNGNSCKTVYRGALLSDDMIDQFQQACITKQIQSFPAFTSASRNRDVAEIYAGNVLFQIDIDWEGSDISPYSNFPDEEEVLIKNDLLFVVNSALFDTTKKIWIIHLESSNEPSI</sequence>
<keyword evidence="4" id="KW-0800">Toxin</keyword>
<dbReference type="Proteomes" id="UP000663829">
    <property type="component" value="Unassembled WGS sequence"/>
</dbReference>
<keyword evidence="5 10" id="KW-0328">Glycosyltransferase</keyword>
<keyword evidence="10" id="KW-0520">NAD</keyword>